<evidence type="ECO:0000313" key="1">
    <source>
        <dbReference type="EMBL" id="AXT46649.1"/>
    </source>
</evidence>
<dbReference type="Pfam" id="PF07459">
    <property type="entry name" value="CTX_RstB"/>
    <property type="match status" value="1"/>
</dbReference>
<gene>
    <name evidence="1" type="ORF">D1345_10800</name>
</gene>
<dbReference type="RefSeq" id="WP_118267649.1">
    <property type="nucleotide sequence ID" value="NZ_CP031968.1"/>
</dbReference>
<accession>A0AAD0RRF6</accession>
<dbReference type="AlphaFoldDB" id="A0AAD0RRF6"/>
<keyword evidence="2" id="KW-1185">Reference proteome</keyword>
<evidence type="ECO:0000313" key="2">
    <source>
        <dbReference type="Proteomes" id="UP000259465"/>
    </source>
</evidence>
<dbReference type="EMBL" id="CP031968">
    <property type="protein sequence ID" value="AXT46649.1"/>
    <property type="molecule type" value="Genomic_DNA"/>
</dbReference>
<name>A0AAD0RRF6_9NEIS</name>
<dbReference type="InterPro" id="IPR010008">
    <property type="entry name" value="Vibrio_Phage_CTX_RstB"/>
</dbReference>
<dbReference type="GeneID" id="58559939"/>
<reference evidence="1 2" key="1">
    <citation type="submission" date="2018-08" db="EMBL/GenBank/DDBJ databases">
        <title>Complete genome sequence of JP2-74.</title>
        <authorList>
            <person name="Wu L."/>
        </authorList>
    </citation>
    <scope>NUCLEOTIDE SEQUENCE [LARGE SCALE GENOMIC DNA]</scope>
    <source>
        <strain evidence="1 2">JP2-74</strain>
    </source>
</reference>
<protein>
    <submittedName>
        <fullName evidence="1">Uncharacterized protein</fullName>
    </submittedName>
</protein>
<organism evidence="1 2">
    <name type="scientific">Chromobacterium rhizoryzae</name>
    <dbReference type="NCBI Taxonomy" id="1778675"/>
    <lineage>
        <taxon>Bacteria</taxon>
        <taxon>Pseudomonadati</taxon>
        <taxon>Pseudomonadota</taxon>
        <taxon>Betaproteobacteria</taxon>
        <taxon>Neisseriales</taxon>
        <taxon>Chromobacteriaceae</taxon>
        <taxon>Chromobacterium</taxon>
    </lineage>
</organism>
<sequence>MKAILSGFLHMSGIAKQSGKPFDMRTLIVLVPAQNAASEKFNKLGVGYEVAELPVADSAKPAFMSLTYPCHAQLDISHEIFNGKMQPMVNGVSHVVLLKPVDKAAA</sequence>
<dbReference type="Proteomes" id="UP000259465">
    <property type="component" value="Chromosome"/>
</dbReference>
<proteinExistence type="predicted"/>
<dbReference type="KEGG" id="crz:D1345_10800"/>